<dbReference type="Proteomes" id="UP000796761">
    <property type="component" value="Unassembled WGS sequence"/>
</dbReference>
<sequence>ALIVKLKDPDPDPNPGVINNVLATIGELAQVSGLEMRKWVDELFIIIMDMLQDSSLLAKRQVRVYNCTKFDSCCDKGCNEIPTHPIIAAKVNL</sequence>
<evidence type="ECO:0000313" key="1">
    <source>
        <dbReference type="EMBL" id="TRZ04833.1"/>
    </source>
</evidence>
<gene>
    <name evidence="1" type="ORF">HGM15179_022274</name>
</gene>
<dbReference type="OrthoDB" id="2250022at2759"/>
<dbReference type="EMBL" id="SWJQ01010289">
    <property type="protein sequence ID" value="TRZ04833.1"/>
    <property type="molecule type" value="Genomic_DNA"/>
</dbReference>
<organism evidence="1 2">
    <name type="scientific">Zosterops borbonicus</name>
    <dbReference type="NCBI Taxonomy" id="364589"/>
    <lineage>
        <taxon>Eukaryota</taxon>
        <taxon>Metazoa</taxon>
        <taxon>Chordata</taxon>
        <taxon>Craniata</taxon>
        <taxon>Vertebrata</taxon>
        <taxon>Euteleostomi</taxon>
        <taxon>Archelosauria</taxon>
        <taxon>Archosauria</taxon>
        <taxon>Dinosauria</taxon>
        <taxon>Saurischia</taxon>
        <taxon>Theropoda</taxon>
        <taxon>Coelurosauria</taxon>
        <taxon>Aves</taxon>
        <taxon>Neognathae</taxon>
        <taxon>Neoaves</taxon>
        <taxon>Telluraves</taxon>
        <taxon>Australaves</taxon>
        <taxon>Passeriformes</taxon>
        <taxon>Sylvioidea</taxon>
        <taxon>Zosteropidae</taxon>
        <taxon>Zosterops</taxon>
    </lineage>
</organism>
<dbReference type="AlphaFoldDB" id="A0A8K1D3I2"/>
<comment type="caution">
    <text evidence="1">The sequence shown here is derived from an EMBL/GenBank/DDBJ whole genome shotgun (WGS) entry which is preliminary data.</text>
</comment>
<reference evidence="1" key="1">
    <citation type="submission" date="2019-04" db="EMBL/GenBank/DDBJ databases">
        <title>Genome assembly of Zosterops borbonicus 15179.</title>
        <authorList>
            <person name="Leroy T."/>
            <person name="Anselmetti Y."/>
            <person name="Tilak M.-K."/>
            <person name="Nabholz B."/>
        </authorList>
    </citation>
    <scope>NUCLEOTIDE SEQUENCE</scope>
    <source>
        <strain evidence="1">HGM_15179</strain>
        <tissue evidence="1">Muscle</tissue>
    </source>
</reference>
<feature type="non-terminal residue" evidence="1">
    <location>
        <position position="1"/>
    </location>
</feature>
<evidence type="ECO:0000313" key="2">
    <source>
        <dbReference type="Proteomes" id="UP000796761"/>
    </source>
</evidence>
<name>A0A8K1D3I2_9PASS</name>
<keyword evidence="2" id="KW-1185">Reference proteome</keyword>
<accession>A0A8K1D3I2</accession>
<protein>
    <submittedName>
        <fullName evidence="1">Uncharacterized protein</fullName>
    </submittedName>
</protein>
<proteinExistence type="predicted"/>